<keyword evidence="1" id="KW-0732">Signal</keyword>
<dbReference type="SUPFAM" id="SSF53850">
    <property type="entry name" value="Periplasmic binding protein-like II"/>
    <property type="match status" value="1"/>
</dbReference>
<evidence type="ECO:0000313" key="3">
    <source>
        <dbReference type="EMBL" id="MBM9477679.1"/>
    </source>
</evidence>
<organism evidence="3 4">
    <name type="scientific">Nakamurella flavida</name>
    <dbReference type="NCBI Taxonomy" id="363630"/>
    <lineage>
        <taxon>Bacteria</taxon>
        <taxon>Bacillati</taxon>
        <taxon>Actinomycetota</taxon>
        <taxon>Actinomycetes</taxon>
        <taxon>Nakamurellales</taxon>
        <taxon>Nakamurellaceae</taxon>
        <taxon>Nakamurella</taxon>
    </lineage>
</organism>
<comment type="caution">
    <text evidence="3">The sequence shown here is derived from an EMBL/GenBank/DDBJ whole genome shotgun (WGS) entry which is preliminary data.</text>
</comment>
<dbReference type="PANTHER" id="PTHR30006">
    <property type="entry name" value="THIAMINE-BINDING PERIPLASMIC PROTEIN-RELATED"/>
    <property type="match status" value="1"/>
</dbReference>
<accession>A0A938YQR0</accession>
<name>A0A938YQR0_9ACTN</name>
<evidence type="ECO:0000256" key="2">
    <source>
        <dbReference type="SAM" id="MobiDB-lite"/>
    </source>
</evidence>
<dbReference type="Proteomes" id="UP000663801">
    <property type="component" value="Unassembled WGS sequence"/>
</dbReference>
<evidence type="ECO:0000313" key="4">
    <source>
        <dbReference type="Proteomes" id="UP000663801"/>
    </source>
</evidence>
<dbReference type="GO" id="GO:0030975">
    <property type="term" value="F:thiamine binding"/>
    <property type="evidence" value="ECO:0007669"/>
    <property type="project" value="TreeGrafter"/>
</dbReference>
<dbReference type="Pfam" id="PF13343">
    <property type="entry name" value="SBP_bac_6"/>
    <property type="match status" value="1"/>
</dbReference>
<keyword evidence="4" id="KW-1185">Reference proteome</keyword>
<dbReference type="GO" id="GO:0030976">
    <property type="term" value="F:thiamine pyrophosphate binding"/>
    <property type="evidence" value="ECO:0007669"/>
    <property type="project" value="TreeGrafter"/>
</dbReference>
<dbReference type="AlphaFoldDB" id="A0A938YQR0"/>
<reference evidence="3" key="1">
    <citation type="submission" date="2021-01" db="EMBL/GenBank/DDBJ databases">
        <title>KCTC 19127 draft genome.</title>
        <authorList>
            <person name="An D."/>
        </authorList>
    </citation>
    <scope>NUCLEOTIDE SEQUENCE</scope>
    <source>
        <strain evidence="3">KCTC 19127</strain>
    </source>
</reference>
<sequence>MAATTSAASGSAGSSSTTASGSGSAASGDAATATSVADFGGMDGLVAAATAEGALNVIALPPDWANYGEIIQLFQDTYPGITVESQQPDASSAQEIQAAQANQGTDKAPDVFDLGPAVAAENVASFAPYKVATFDSIPEGNKDPDGKWVNDYTGLMTVGYNATKYGEITSLDQLSDPKFADAVALNGNPTEAGAAFNGVVMAALASGGSADDISAGVSWFSKLKESGSFLPLDPTPATVLSGQTGVVFDWSYNQLGYTKALADEDIEWKTFIPSGAALGSYYVQAINADAPHPAAARLWQEFLYSPAAQNLWVKGGAKPVLYDTMVADGTLDQSVAANLPTADGELTTLTPAQTTAANDVLTAQWATAMGS</sequence>
<proteinExistence type="predicted"/>
<evidence type="ECO:0000256" key="1">
    <source>
        <dbReference type="ARBA" id="ARBA00022729"/>
    </source>
</evidence>
<protein>
    <submittedName>
        <fullName evidence="3">ABC transporter substrate-binding protein</fullName>
    </submittedName>
</protein>
<dbReference type="GO" id="GO:0030288">
    <property type="term" value="C:outer membrane-bounded periplasmic space"/>
    <property type="evidence" value="ECO:0007669"/>
    <property type="project" value="TreeGrafter"/>
</dbReference>
<dbReference type="EMBL" id="JAERWL010000012">
    <property type="protein sequence ID" value="MBM9477679.1"/>
    <property type="molecule type" value="Genomic_DNA"/>
</dbReference>
<gene>
    <name evidence="3" type="ORF">JL107_14605</name>
</gene>
<feature type="region of interest" description="Disordered" evidence="2">
    <location>
        <begin position="1"/>
        <end position="27"/>
    </location>
</feature>
<dbReference type="Gene3D" id="3.40.190.10">
    <property type="entry name" value="Periplasmic binding protein-like II"/>
    <property type="match status" value="2"/>
</dbReference>
<dbReference type="PANTHER" id="PTHR30006:SF2">
    <property type="entry name" value="ABC TRANSPORTER SUBSTRATE-BINDING PROTEIN"/>
    <property type="match status" value="1"/>
</dbReference>
<dbReference type="GO" id="GO:0015888">
    <property type="term" value="P:thiamine transport"/>
    <property type="evidence" value="ECO:0007669"/>
    <property type="project" value="TreeGrafter"/>
</dbReference>